<feature type="compositionally biased region" description="Low complexity" evidence="2">
    <location>
        <begin position="185"/>
        <end position="221"/>
    </location>
</feature>
<comment type="caution">
    <text evidence="5">The sequence shown here is derived from an EMBL/GenBank/DDBJ whole genome shotgun (WGS) entry which is preliminary data.</text>
</comment>
<keyword evidence="1 3" id="KW-0732">Signal</keyword>
<feature type="region of interest" description="Disordered" evidence="2">
    <location>
        <begin position="168"/>
        <end position="221"/>
    </location>
</feature>
<evidence type="ECO:0000313" key="6">
    <source>
        <dbReference type="Proteomes" id="UP000799772"/>
    </source>
</evidence>
<feature type="compositionally biased region" description="Polar residues" evidence="2">
    <location>
        <begin position="169"/>
        <end position="184"/>
    </location>
</feature>
<reference evidence="5" key="1">
    <citation type="journal article" date="2020" name="Stud. Mycol.">
        <title>101 Dothideomycetes genomes: a test case for predicting lifestyles and emergence of pathogens.</title>
        <authorList>
            <person name="Haridas S."/>
            <person name="Albert R."/>
            <person name="Binder M."/>
            <person name="Bloem J."/>
            <person name="Labutti K."/>
            <person name="Salamov A."/>
            <person name="Andreopoulos B."/>
            <person name="Baker S."/>
            <person name="Barry K."/>
            <person name="Bills G."/>
            <person name="Bluhm B."/>
            <person name="Cannon C."/>
            <person name="Castanera R."/>
            <person name="Culley D."/>
            <person name="Daum C."/>
            <person name="Ezra D."/>
            <person name="Gonzalez J."/>
            <person name="Henrissat B."/>
            <person name="Kuo A."/>
            <person name="Liang C."/>
            <person name="Lipzen A."/>
            <person name="Lutzoni F."/>
            <person name="Magnuson J."/>
            <person name="Mondo S."/>
            <person name="Nolan M."/>
            <person name="Ohm R."/>
            <person name="Pangilinan J."/>
            <person name="Park H.-J."/>
            <person name="Ramirez L."/>
            <person name="Alfaro M."/>
            <person name="Sun H."/>
            <person name="Tritt A."/>
            <person name="Yoshinaga Y."/>
            <person name="Zwiers L.-H."/>
            <person name="Turgeon B."/>
            <person name="Goodwin S."/>
            <person name="Spatafora J."/>
            <person name="Crous P."/>
            <person name="Grigoriev I."/>
        </authorList>
    </citation>
    <scope>NUCLEOTIDE SEQUENCE</scope>
    <source>
        <strain evidence="5">CBS 133067</strain>
    </source>
</reference>
<evidence type="ECO:0000256" key="3">
    <source>
        <dbReference type="SAM" id="SignalP"/>
    </source>
</evidence>
<dbReference type="InterPro" id="IPR052982">
    <property type="entry name" value="SRP1/TIP1-like"/>
</dbReference>
<dbReference type="AlphaFoldDB" id="A0A9P4IF52"/>
<dbReference type="Pfam" id="PF10342">
    <property type="entry name" value="Kre9_KNH"/>
    <property type="match status" value="1"/>
</dbReference>
<dbReference type="OrthoDB" id="5589325at2759"/>
<protein>
    <recommendedName>
        <fullName evidence="4">Yeast cell wall synthesis Kre9/Knh1-like N-terminal domain-containing protein</fullName>
    </recommendedName>
</protein>
<dbReference type="PANTHER" id="PTHR40633:SF1">
    <property type="entry name" value="GPI ANCHORED SERINE-THREONINE RICH PROTEIN (AFU_ORTHOLOGUE AFUA_1G03630)"/>
    <property type="match status" value="1"/>
</dbReference>
<feature type="signal peptide" evidence="3">
    <location>
        <begin position="1"/>
        <end position="20"/>
    </location>
</feature>
<dbReference type="PANTHER" id="PTHR40633">
    <property type="entry name" value="MATRIX PROTEIN, PUTATIVE (AFU_ORTHOLOGUE AFUA_8G05410)-RELATED"/>
    <property type="match status" value="1"/>
</dbReference>
<keyword evidence="6" id="KW-1185">Reference proteome</keyword>
<accession>A0A9P4IF52</accession>
<organism evidence="5 6">
    <name type="scientific">Rhizodiscina lignyota</name>
    <dbReference type="NCBI Taxonomy" id="1504668"/>
    <lineage>
        <taxon>Eukaryota</taxon>
        <taxon>Fungi</taxon>
        <taxon>Dikarya</taxon>
        <taxon>Ascomycota</taxon>
        <taxon>Pezizomycotina</taxon>
        <taxon>Dothideomycetes</taxon>
        <taxon>Pleosporomycetidae</taxon>
        <taxon>Aulographales</taxon>
        <taxon>Rhizodiscinaceae</taxon>
        <taxon>Rhizodiscina</taxon>
    </lineage>
</organism>
<name>A0A9P4IF52_9PEZI</name>
<sequence>MHFFKSLIVCASALATLVAADIQFTSAPNGAEAGHTYDLAWSGADSSSPVTILLRKGPSNDLTTVSTITTAATGGKYQWTVPANLPADGDYALQISQGSQTNYWSVGAIAGGVASASASASASSAASSASASASSTASSASASLSSAESSLSSKISSEIASKTISSVSAGTTGLSSSSRNGTTISRATLTRTSTHSASASGSPSSTESSSETAASTSAEAAPTTGAASHVGLKSNAALVLGAVAAMVYLG</sequence>
<evidence type="ECO:0000256" key="2">
    <source>
        <dbReference type="SAM" id="MobiDB-lite"/>
    </source>
</evidence>
<evidence type="ECO:0000256" key="1">
    <source>
        <dbReference type="ARBA" id="ARBA00022729"/>
    </source>
</evidence>
<dbReference type="InterPro" id="IPR018466">
    <property type="entry name" value="Kre9/Knh1-like_N"/>
</dbReference>
<dbReference type="Proteomes" id="UP000799772">
    <property type="component" value="Unassembled WGS sequence"/>
</dbReference>
<dbReference type="EMBL" id="ML978125">
    <property type="protein sequence ID" value="KAF2099794.1"/>
    <property type="molecule type" value="Genomic_DNA"/>
</dbReference>
<feature type="domain" description="Yeast cell wall synthesis Kre9/Knh1-like N-terminal" evidence="4">
    <location>
        <begin position="32"/>
        <end position="102"/>
    </location>
</feature>
<evidence type="ECO:0000259" key="4">
    <source>
        <dbReference type="Pfam" id="PF10342"/>
    </source>
</evidence>
<evidence type="ECO:0000313" key="5">
    <source>
        <dbReference type="EMBL" id="KAF2099794.1"/>
    </source>
</evidence>
<gene>
    <name evidence="5" type="ORF">NA57DRAFT_75299</name>
</gene>
<feature type="chain" id="PRO_5040486653" description="Yeast cell wall synthesis Kre9/Knh1-like N-terminal domain-containing protein" evidence="3">
    <location>
        <begin position="21"/>
        <end position="250"/>
    </location>
</feature>
<proteinExistence type="predicted"/>